<keyword evidence="7 9" id="KW-0503">Monooxygenase</keyword>
<accession>A0AAD4K8F4</accession>
<dbReference type="InterPro" id="IPR002401">
    <property type="entry name" value="Cyt_P450_E_grp-I"/>
</dbReference>
<dbReference type="PRINTS" id="PR00463">
    <property type="entry name" value="EP450I"/>
</dbReference>
<evidence type="ECO:0000313" key="10">
    <source>
        <dbReference type="EMBL" id="KAH8384894.1"/>
    </source>
</evidence>
<gene>
    <name evidence="10" type="ORF">KR093_011823</name>
</gene>
<evidence type="ECO:0000256" key="8">
    <source>
        <dbReference type="PIRSR" id="PIRSR602401-1"/>
    </source>
</evidence>
<feature type="non-terminal residue" evidence="10">
    <location>
        <position position="1"/>
    </location>
</feature>
<dbReference type="Gene3D" id="1.10.630.10">
    <property type="entry name" value="Cytochrome P450"/>
    <property type="match status" value="1"/>
</dbReference>
<evidence type="ECO:0008006" key="12">
    <source>
        <dbReference type="Google" id="ProtNLM"/>
    </source>
</evidence>
<feature type="binding site" description="axial binding residue" evidence="8">
    <location>
        <position position="434"/>
    </location>
    <ligand>
        <name>heme</name>
        <dbReference type="ChEBI" id="CHEBI:30413"/>
    </ligand>
    <ligandPart>
        <name>Fe</name>
        <dbReference type="ChEBI" id="CHEBI:18248"/>
    </ligandPart>
</feature>
<dbReference type="CDD" id="cd11054">
    <property type="entry name" value="CYP24A1-like"/>
    <property type="match status" value="1"/>
</dbReference>
<reference evidence="10" key="1">
    <citation type="journal article" date="2021" name="Mol. Ecol. Resour.">
        <title>Phylogenomic analyses of the genus Drosophila reveals genomic signals of climate adaptation.</title>
        <authorList>
            <person name="Li F."/>
            <person name="Rane R.V."/>
            <person name="Luria V."/>
            <person name="Xiong Z."/>
            <person name="Chen J."/>
            <person name="Li Z."/>
            <person name="Catullo R.A."/>
            <person name="Griffin P.C."/>
            <person name="Schiffer M."/>
            <person name="Pearce S."/>
            <person name="Lee S.F."/>
            <person name="McElroy K."/>
            <person name="Stocker A."/>
            <person name="Shirriffs J."/>
            <person name="Cockerell F."/>
            <person name="Coppin C."/>
            <person name="Sgro C.M."/>
            <person name="Karger A."/>
            <person name="Cain J.W."/>
            <person name="Weber J.A."/>
            <person name="Santpere G."/>
            <person name="Kirschner M.W."/>
            <person name="Hoffmann A.A."/>
            <person name="Oakeshott J.G."/>
            <person name="Zhang G."/>
        </authorList>
    </citation>
    <scope>NUCLEOTIDE SEQUENCE</scope>
    <source>
        <strain evidence="10">BGI-SZ-2011g</strain>
    </source>
</reference>
<evidence type="ECO:0000256" key="2">
    <source>
        <dbReference type="ARBA" id="ARBA00010617"/>
    </source>
</evidence>
<dbReference type="GO" id="GO:0004497">
    <property type="term" value="F:monooxygenase activity"/>
    <property type="evidence" value="ECO:0007669"/>
    <property type="project" value="UniProtKB-KW"/>
</dbReference>
<keyword evidence="3 8" id="KW-0349">Heme</keyword>
<dbReference type="InterPro" id="IPR036396">
    <property type="entry name" value="Cyt_P450_sf"/>
</dbReference>
<organism evidence="10 11">
    <name type="scientific">Drosophila rubida</name>
    <dbReference type="NCBI Taxonomy" id="30044"/>
    <lineage>
        <taxon>Eukaryota</taxon>
        <taxon>Metazoa</taxon>
        <taxon>Ecdysozoa</taxon>
        <taxon>Arthropoda</taxon>
        <taxon>Hexapoda</taxon>
        <taxon>Insecta</taxon>
        <taxon>Pterygota</taxon>
        <taxon>Neoptera</taxon>
        <taxon>Endopterygota</taxon>
        <taxon>Diptera</taxon>
        <taxon>Brachycera</taxon>
        <taxon>Muscomorpha</taxon>
        <taxon>Ephydroidea</taxon>
        <taxon>Drosophilidae</taxon>
        <taxon>Drosophila</taxon>
    </lineage>
</organism>
<dbReference type="PRINTS" id="PR00385">
    <property type="entry name" value="P450"/>
</dbReference>
<dbReference type="InterPro" id="IPR017972">
    <property type="entry name" value="Cyt_P450_CS"/>
</dbReference>
<comment type="cofactor">
    <cofactor evidence="1 8">
        <name>heme</name>
        <dbReference type="ChEBI" id="CHEBI:30413"/>
    </cofactor>
</comment>
<dbReference type="InterPro" id="IPR001128">
    <property type="entry name" value="Cyt_P450"/>
</dbReference>
<dbReference type="SUPFAM" id="SSF48264">
    <property type="entry name" value="Cytochrome P450"/>
    <property type="match status" value="1"/>
</dbReference>
<dbReference type="EMBL" id="JAJJHW010000681">
    <property type="protein sequence ID" value="KAH8384894.1"/>
    <property type="molecule type" value="Genomic_DNA"/>
</dbReference>
<dbReference type="InterPro" id="IPR050479">
    <property type="entry name" value="CYP11_CYP27_families"/>
</dbReference>
<dbReference type="Proteomes" id="UP001200034">
    <property type="component" value="Unassembled WGS sequence"/>
</dbReference>
<comment type="similarity">
    <text evidence="2 9">Belongs to the cytochrome P450 family.</text>
</comment>
<keyword evidence="4 8" id="KW-0479">Metal-binding</keyword>
<keyword evidence="11" id="KW-1185">Reference proteome</keyword>
<dbReference type="FunFam" id="1.10.630.10:FF:000006">
    <property type="entry name" value="Cytochrome P450 302a1, mitochondrial"/>
    <property type="match status" value="1"/>
</dbReference>
<evidence type="ECO:0000256" key="5">
    <source>
        <dbReference type="ARBA" id="ARBA00023002"/>
    </source>
</evidence>
<sequence>RPLEEMPTVNKLKLLWNFRPGGKYSGVDLNELTKGLLQDAGGDIAMLSGLFGKPPLVLTQNPDDFETVFRHDGAWPYRKGFELLNYYRTVYRKDYFGEEPGLVVAQNEAWGTMRSAVNPIIIHPKNVKLYLSSLDKINKQFIERIKLIRDAETKEVPKNFKNEISSWTLESVAMVALDRQLGLIDNSNPTGRHFFTLLQRFIDLSVDLEIKPSLWRQFKTPKLKEVLGLLDEALNITDGYVQEAVQRLEQEQHAKSDAEKSVLEKLLTINHKYAVVMALDMLFAGVDTTTSTFAAILLALAQHPEKQAKLREEVRGLLPQKDTPLTVESMRNLPYLRACIKESLRYYPLTSANVRTTNQELVLSGFTVPPGSEIAMVHLNLWRDPKHFLQPDEFIPERWLRDGATTDSAAGCPAATKSSHPFAYLPFGFGARSCIGRRIAEMELEIGVARLLRHFQVEFNHPAEKPFIAYQLSTPRIPLQFKFTDLQD</sequence>
<evidence type="ECO:0000313" key="11">
    <source>
        <dbReference type="Proteomes" id="UP001200034"/>
    </source>
</evidence>
<dbReference type="GO" id="GO:0020037">
    <property type="term" value="F:heme binding"/>
    <property type="evidence" value="ECO:0007669"/>
    <property type="project" value="InterPro"/>
</dbReference>
<dbReference type="GO" id="GO:0005506">
    <property type="term" value="F:iron ion binding"/>
    <property type="evidence" value="ECO:0007669"/>
    <property type="project" value="InterPro"/>
</dbReference>
<evidence type="ECO:0000256" key="9">
    <source>
        <dbReference type="RuleBase" id="RU000461"/>
    </source>
</evidence>
<dbReference type="PANTHER" id="PTHR24279">
    <property type="entry name" value="CYTOCHROME P450"/>
    <property type="match status" value="1"/>
</dbReference>
<name>A0AAD4K8F4_9MUSC</name>
<proteinExistence type="inferred from homology"/>
<evidence type="ECO:0000256" key="1">
    <source>
        <dbReference type="ARBA" id="ARBA00001971"/>
    </source>
</evidence>
<comment type="caution">
    <text evidence="10">The sequence shown here is derived from an EMBL/GenBank/DDBJ whole genome shotgun (WGS) entry which is preliminary data.</text>
</comment>
<evidence type="ECO:0000256" key="6">
    <source>
        <dbReference type="ARBA" id="ARBA00023004"/>
    </source>
</evidence>
<dbReference type="Pfam" id="PF00067">
    <property type="entry name" value="p450"/>
    <property type="match status" value="1"/>
</dbReference>
<evidence type="ECO:0000256" key="7">
    <source>
        <dbReference type="ARBA" id="ARBA00023033"/>
    </source>
</evidence>
<keyword evidence="6 8" id="KW-0408">Iron</keyword>
<evidence type="ECO:0000256" key="4">
    <source>
        <dbReference type="ARBA" id="ARBA00022723"/>
    </source>
</evidence>
<keyword evidence="5 9" id="KW-0560">Oxidoreductase</keyword>
<evidence type="ECO:0000256" key="3">
    <source>
        <dbReference type="ARBA" id="ARBA00022617"/>
    </source>
</evidence>
<protein>
    <recommendedName>
        <fullName evidence="12">Cytochrome P450</fullName>
    </recommendedName>
</protein>
<dbReference type="AlphaFoldDB" id="A0AAD4K8F4"/>
<dbReference type="GO" id="GO:0016705">
    <property type="term" value="F:oxidoreductase activity, acting on paired donors, with incorporation or reduction of molecular oxygen"/>
    <property type="evidence" value="ECO:0007669"/>
    <property type="project" value="InterPro"/>
</dbReference>
<dbReference type="PANTHER" id="PTHR24279:SF120">
    <property type="entry name" value="CYTOCHROME P450"/>
    <property type="match status" value="1"/>
</dbReference>
<dbReference type="PROSITE" id="PS00086">
    <property type="entry name" value="CYTOCHROME_P450"/>
    <property type="match status" value="1"/>
</dbReference>